<dbReference type="RefSeq" id="WP_091123153.1">
    <property type="nucleotide sequence ID" value="NZ_FOLB01000006.1"/>
</dbReference>
<protein>
    <submittedName>
        <fullName evidence="1">Spore coat polysaccharide biosynthesis protein SpsF</fullName>
    </submittedName>
</protein>
<gene>
    <name evidence="1" type="ORF">SAMN04487968_106154</name>
</gene>
<evidence type="ECO:0000313" key="2">
    <source>
        <dbReference type="Proteomes" id="UP000198832"/>
    </source>
</evidence>
<reference evidence="1 2" key="1">
    <citation type="submission" date="2016-10" db="EMBL/GenBank/DDBJ databases">
        <authorList>
            <person name="de Groot N.N."/>
        </authorList>
    </citation>
    <scope>NUCLEOTIDE SEQUENCE [LARGE SCALE GENOMIC DNA]</scope>
    <source>
        <strain evidence="1 2">CGMCC 1.7056</strain>
    </source>
</reference>
<dbReference type="CDD" id="cd02518">
    <property type="entry name" value="GT2_SpsF"/>
    <property type="match status" value="1"/>
</dbReference>
<sequence>MTVGVITQARMTSTRLPGKVLMKAGGVTMLSHHVTRLQRAGLAVHVATTTNATDDPLVEAAGELGVPVHRGSEDDVLGRYADAAREFGLDVVVRVTSDCPLIDGAVVAEGVRAFEAAGDPTLYLSNSVERTYPRGFDFEVFSAGALLDADRNAREQAQREHVTPYLYSGAGSDRRPMRAFRRAGDASAYRVTLDTADDFELIRRLIEEHDAAGLGAEQIIDLLDRHPELVAINAHVEQKRLTE</sequence>
<dbReference type="Gene3D" id="3.90.550.10">
    <property type="entry name" value="Spore Coat Polysaccharide Biosynthesis Protein SpsA, Chain A"/>
    <property type="match status" value="1"/>
</dbReference>
<name>A0A1I1J310_9ACTN</name>
<proteinExistence type="predicted"/>
<dbReference type="OrthoDB" id="9801052at2"/>
<keyword evidence="2" id="KW-1185">Reference proteome</keyword>
<dbReference type="InterPro" id="IPR029044">
    <property type="entry name" value="Nucleotide-diphossugar_trans"/>
</dbReference>
<dbReference type="Pfam" id="PF02348">
    <property type="entry name" value="CTP_transf_3"/>
    <property type="match status" value="1"/>
</dbReference>
<organism evidence="1 2">
    <name type="scientific">Nocardioides terrae</name>
    <dbReference type="NCBI Taxonomy" id="574651"/>
    <lineage>
        <taxon>Bacteria</taxon>
        <taxon>Bacillati</taxon>
        <taxon>Actinomycetota</taxon>
        <taxon>Actinomycetes</taxon>
        <taxon>Propionibacteriales</taxon>
        <taxon>Nocardioidaceae</taxon>
        <taxon>Nocardioides</taxon>
    </lineage>
</organism>
<evidence type="ECO:0000313" key="1">
    <source>
        <dbReference type="EMBL" id="SFC42501.1"/>
    </source>
</evidence>
<accession>A0A1I1J310</accession>
<dbReference type="EMBL" id="FOLB01000006">
    <property type="protein sequence ID" value="SFC42501.1"/>
    <property type="molecule type" value="Genomic_DNA"/>
</dbReference>
<dbReference type="PANTHER" id="PTHR42866:SF1">
    <property type="entry name" value="SPORE COAT POLYSACCHARIDE BIOSYNTHESIS PROTEIN SPSF"/>
    <property type="match status" value="1"/>
</dbReference>
<dbReference type="InterPro" id="IPR003329">
    <property type="entry name" value="Cytidylyl_trans"/>
</dbReference>
<dbReference type="AlphaFoldDB" id="A0A1I1J310"/>
<dbReference type="STRING" id="574651.SAMN04487968_106154"/>
<dbReference type="PANTHER" id="PTHR42866">
    <property type="entry name" value="3-DEOXY-MANNO-OCTULOSONATE CYTIDYLYLTRANSFERASE"/>
    <property type="match status" value="1"/>
</dbReference>
<dbReference type="GO" id="GO:0005829">
    <property type="term" value="C:cytosol"/>
    <property type="evidence" value="ECO:0007669"/>
    <property type="project" value="TreeGrafter"/>
</dbReference>
<dbReference type="SUPFAM" id="SSF53448">
    <property type="entry name" value="Nucleotide-diphospho-sugar transferases"/>
    <property type="match status" value="1"/>
</dbReference>
<dbReference type="Proteomes" id="UP000198832">
    <property type="component" value="Unassembled WGS sequence"/>
</dbReference>